<comment type="caution">
    <text evidence="1">The sequence shown here is derived from an EMBL/GenBank/DDBJ whole genome shotgun (WGS) entry which is preliminary data.</text>
</comment>
<accession>A0A226DA31</accession>
<name>A0A226DA31_FOLCA</name>
<dbReference type="PANTHER" id="PTHR23409">
    <property type="entry name" value="RIBONUCLEOSIDE-DIPHOSPHATE REDUCTASE SMALL CHAIN"/>
    <property type="match status" value="1"/>
</dbReference>
<sequence>MAIKEAGKSLIQNTFKQTGRGITSRKRKRIKVFEKRPELKPSKRCCKIDITKSKSGKTSKKTKETKRGNQKAIFENSSPVIRSEVDFFQVLPTDASIEKSLYVEYTPTTNVQENSSQIEFVIPESSNFYRDFQKSFMYIVCQVVNDDNSNLPNEVIPPPEYYYDETAKTIQLKAYKEPDHLVAPVNNIGHSLFSQCDCFINDVMVSQTNNLYGYRGIMEAMLNYGSEYKTCQGGLSLYTQEKHPHEFQTKIDDGYKQRYEAVKGSKMLELISKPCADIFHLPKYLLNGTCIKLKFTRNSHEFCLLKPSTSAKKYKIKIHSASLFIISHQLYPWLRVAHEKLLSQNHSAKYSFRRVEMKTFLVSTGSKSISKENLFYGHVPVRIVVDFVDNAAVIGSSTLNPFAFDNFDVSYFSVLVDDEQICFKPLKLDFDSNQSLLGFYTLLTSSGVAHQDLGIGLNREDYITSSKALFAFNLCPAVEDDVFSIHRTGNIRYSI</sequence>
<dbReference type="GO" id="GO:0004748">
    <property type="term" value="F:ribonucleoside-diphosphate reductase activity, thioredoxin disulfide as acceptor"/>
    <property type="evidence" value="ECO:0007669"/>
    <property type="project" value="TreeGrafter"/>
</dbReference>
<keyword evidence="2" id="KW-1185">Reference proteome</keyword>
<dbReference type="AlphaFoldDB" id="A0A226DA31"/>
<reference evidence="1 2" key="1">
    <citation type="submission" date="2015-12" db="EMBL/GenBank/DDBJ databases">
        <title>The genome of Folsomia candida.</title>
        <authorList>
            <person name="Faddeeva A."/>
            <person name="Derks M.F."/>
            <person name="Anvar Y."/>
            <person name="Smit S."/>
            <person name="Van Straalen N."/>
            <person name="Roelofs D."/>
        </authorList>
    </citation>
    <scope>NUCLEOTIDE SEQUENCE [LARGE SCALE GENOMIC DNA]</scope>
    <source>
        <strain evidence="1 2">VU population</strain>
        <tissue evidence="1">Whole body</tissue>
    </source>
</reference>
<dbReference type="Proteomes" id="UP000198287">
    <property type="component" value="Unassembled WGS sequence"/>
</dbReference>
<dbReference type="STRING" id="158441.A0A226DA31"/>
<evidence type="ECO:0000313" key="1">
    <source>
        <dbReference type="EMBL" id="OXA42000.1"/>
    </source>
</evidence>
<protein>
    <submittedName>
        <fullName evidence="1">Uncharacterized protein</fullName>
    </submittedName>
</protein>
<dbReference type="GO" id="GO:0009263">
    <property type="term" value="P:deoxyribonucleotide biosynthetic process"/>
    <property type="evidence" value="ECO:0007669"/>
    <property type="project" value="InterPro"/>
</dbReference>
<gene>
    <name evidence="1" type="ORF">Fcan01_23327</name>
</gene>
<dbReference type="EMBL" id="LNIX01000027">
    <property type="protein sequence ID" value="OXA42000.1"/>
    <property type="molecule type" value="Genomic_DNA"/>
</dbReference>
<evidence type="ECO:0000313" key="2">
    <source>
        <dbReference type="Proteomes" id="UP000198287"/>
    </source>
</evidence>
<dbReference type="InterPro" id="IPR000358">
    <property type="entry name" value="RNR_small_fam"/>
</dbReference>
<dbReference type="OrthoDB" id="5979489at2759"/>
<dbReference type="OMA" id="SLANNMY"/>
<dbReference type="PANTHER" id="PTHR23409:SF21">
    <property type="entry name" value="CAPSID PROTEIN"/>
    <property type="match status" value="1"/>
</dbReference>
<dbReference type="GO" id="GO:0005829">
    <property type="term" value="C:cytosol"/>
    <property type="evidence" value="ECO:0007669"/>
    <property type="project" value="TreeGrafter"/>
</dbReference>
<proteinExistence type="predicted"/>
<organism evidence="1 2">
    <name type="scientific">Folsomia candida</name>
    <name type="common">Springtail</name>
    <dbReference type="NCBI Taxonomy" id="158441"/>
    <lineage>
        <taxon>Eukaryota</taxon>
        <taxon>Metazoa</taxon>
        <taxon>Ecdysozoa</taxon>
        <taxon>Arthropoda</taxon>
        <taxon>Hexapoda</taxon>
        <taxon>Collembola</taxon>
        <taxon>Entomobryomorpha</taxon>
        <taxon>Isotomoidea</taxon>
        <taxon>Isotomidae</taxon>
        <taxon>Proisotominae</taxon>
        <taxon>Folsomia</taxon>
    </lineage>
</organism>